<accession>A0A0C7P1E8</accession>
<dbReference type="HOGENOM" id="CLU_1545083_0_0_0"/>
<proteinExistence type="predicted"/>
<organism evidence="2 3">
    <name type="scientific">Defluviitoga tunisiensis</name>
    <dbReference type="NCBI Taxonomy" id="1006576"/>
    <lineage>
        <taxon>Bacteria</taxon>
        <taxon>Thermotogati</taxon>
        <taxon>Thermotogota</taxon>
        <taxon>Thermotogae</taxon>
        <taxon>Petrotogales</taxon>
        <taxon>Petrotogaceae</taxon>
        <taxon>Defluviitoga</taxon>
    </lineage>
</organism>
<dbReference type="OrthoDB" id="49399at2"/>
<evidence type="ECO:0000313" key="2">
    <source>
        <dbReference type="EMBL" id="CEP77784.1"/>
    </source>
</evidence>
<dbReference type="KEGG" id="dtn:DTL3_0461"/>
<dbReference type="Proteomes" id="UP000032809">
    <property type="component" value="Chromosome I"/>
</dbReference>
<dbReference type="RefSeq" id="WP_045087348.1">
    <property type="nucleotide sequence ID" value="NZ_LN824141.1"/>
</dbReference>
<name>A0A0C7P1E8_DEFTU</name>
<sequence length="173" mass="20597">MKKFLVLAVLSIFLVGSIFSQVKPNVNLKTNHRERIVDRTQNAFENRSRIQANDQLKLNYHAQDQEIEPITVTGTIKNMVESDYFVELVVEIEDETYSLKIPHDLISDIKPEVTIELTGFKIRINDYSYFKPLEIKYQDKTINMIQRKEKFRTQDFESHQRFCNRLPRYSYED</sequence>
<evidence type="ECO:0000313" key="3">
    <source>
        <dbReference type="Proteomes" id="UP000032809"/>
    </source>
</evidence>
<keyword evidence="3" id="KW-1185">Reference proteome</keyword>
<evidence type="ECO:0000256" key="1">
    <source>
        <dbReference type="SAM" id="SignalP"/>
    </source>
</evidence>
<dbReference type="EMBL" id="LN824141">
    <property type="protein sequence ID" value="CEP77784.1"/>
    <property type="molecule type" value="Genomic_DNA"/>
</dbReference>
<dbReference type="STRING" id="1006576.DTL3_0461"/>
<reference evidence="3" key="1">
    <citation type="submission" date="2014-11" db="EMBL/GenBank/DDBJ databases">
        <authorList>
            <person name="Wibberg D."/>
        </authorList>
    </citation>
    <scope>NUCLEOTIDE SEQUENCE [LARGE SCALE GENOMIC DNA]</scope>
    <source>
        <strain evidence="3">L3</strain>
    </source>
</reference>
<feature type="signal peptide" evidence="1">
    <location>
        <begin position="1"/>
        <end position="20"/>
    </location>
</feature>
<keyword evidence="1" id="KW-0732">Signal</keyword>
<protein>
    <submittedName>
        <fullName evidence="2">Uncharacterized protein</fullName>
    </submittedName>
</protein>
<gene>
    <name evidence="2" type="ORF">DTL3_0461</name>
</gene>
<feature type="chain" id="PRO_5002195854" evidence="1">
    <location>
        <begin position="21"/>
        <end position="173"/>
    </location>
</feature>
<dbReference type="AlphaFoldDB" id="A0A0C7P1E8"/>